<dbReference type="KEGG" id="pspi:PS2015_143"/>
<dbReference type="Pfam" id="PF13740">
    <property type="entry name" value="ACT_6"/>
    <property type="match status" value="1"/>
</dbReference>
<evidence type="ECO:0000313" key="3">
    <source>
        <dbReference type="EMBL" id="ALO44838.1"/>
    </source>
</evidence>
<dbReference type="AlphaFoldDB" id="A0A0S2K933"/>
<evidence type="ECO:0000256" key="1">
    <source>
        <dbReference type="PIRNR" id="PIRNR028103"/>
    </source>
</evidence>
<dbReference type="PROSITE" id="PS51671">
    <property type="entry name" value="ACT"/>
    <property type="match status" value="1"/>
</dbReference>
<organism evidence="3 4">
    <name type="scientific">Pseudohongiella spirulinae</name>
    <dbReference type="NCBI Taxonomy" id="1249552"/>
    <lineage>
        <taxon>Bacteria</taxon>
        <taxon>Pseudomonadati</taxon>
        <taxon>Pseudomonadota</taxon>
        <taxon>Gammaproteobacteria</taxon>
        <taxon>Pseudomonadales</taxon>
        <taxon>Pseudohongiellaceae</taxon>
        <taxon>Pseudohongiella</taxon>
    </lineage>
</organism>
<feature type="domain" description="ACT" evidence="2">
    <location>
        <begin position="92"/>
        <end position="171"/>
    </location>
</feature>
<keyword evidence="1" id="KW-0678">Repressor</keyword>
<dbReference type="GO" id="GO:0005737">
    <property type="term" value="C:cytoplasm"/>
    <property type="evidence" value="ECO:0007669"/>
    <property type="project" value="UniProtKB-SubCell"/>
</dbReference>
<dbReference type="PANTHER" id="PTHR34875:SF6">
    <property type="entry name" value="UPF0237 PROTEIN MJ1558"/>
    <property type="match status" value="1"/>
</dbReference>
<keyword evidence="4" id="KW-1185">Reference proteome</keyword>
<comment type="subcellular location">
    <subcellularLocation>
        <location evidence="1">Cytoplasm</location>
    </subcellularLocation>
</comment>
<dbReference type="InterPro" id="IPR045865">
    <property type="entry name" value="ACT-like_dom_sf"/>
</dbReference>
<evidence type="ECO:0000313" key="4">
    <source>
        <dbReference type="Proteomes" id="UP000065641"/>
    </source>
</evidence>
<evidence type="ECO:0000259" key="2">
    <source>
        <dbReference type="PROSITE" id="PS51671"/>
    </source>
</evidence>
<sequence length="173" mass="18763">MKTYLVLTLIGKDQPGLVESLALIVAQHHGNWLESNMSHLAGQFAGILKVSVDEDKADQLVAALDALSPRLRLVVERTTVDANGNAPRQALHLSLIGNDRSGIIRDIAGALARHHVNVDDLETECTPAPMAAGMLFKAEALLHIPADLDIDRLREEIEQLADDLIVELTAVED</sequence>
<name>A0A0S2K933_9GAMM</name>
<accession>A0A0S2K933</accession>
<dbReference type="RefSeq" id="WP_058020365.1">
    <property type="nucleotide sequence ID" value="NZ_CP013189.1"/>
</dbReference>
<dbReference type="InterPro" id="IPR050990">
    <property type="entry name" value="UPF0237/GcvR_regulator"/>
</dbReference>
<dbReference type="Proteomes" id="UP000065641">
    <property type="component" value="Chromosome"/>
</dbReference>
<dbReference type="PANTHER" id="PTHR34875">
    <property type="entry name" value="UPF0237 PROTEIN MJ1558"/>
    <property type="match status" value="1"/>
</dbReference>
<keyword evidence="1" id="KW-0963">Cytoplasm</keyword>
<dbReference type="Pfam" id="PF01842">
    <property type="entry name" value="ACT"/>
    <property type="match status" value="1"/>
</dbReference>
<dbReference type="Gene3D" id="3.30.70.260">
    <property type="match status" value="2"/>
</dbReference>
<dbReference type="InterPro" id="IPR016867">
    <property type="entry name" value="GcvR"/>
</dbReference>
<protein>
    <recommendedName>
        <fullName evidence="1">Glycine cleavage system transcriptional repressor</fullName>
    </recommendedName>
</protein>
<dbReference type="PIRSF" id="PIRSF028103">
    <property type="entry name" value="GcvR"/>
    <property type="match status" value="1"/>
</dbReference>
<dbReference type="STRING" id="1249552.PS2015_143"/>
<dbReference type="SUPFAM" id="SSF55021">
    <property type="entry name" value="ACT-like"/>
    <property type="match status" value="2"/>
</dbReference>
<dbReference type="EMBL" id="CP013189">
    <property type="protein sequence ID" value="ALO44838.1"/>
    <property type="molecule type" value="Genomic_DNA"/>
</dbReference>
<dbReference type="InterPro" id="IPR002912">
    <property type="entry name" value="ACT_dom"/>
</dbReference>
<dbReference type="CDD" id="cd04869">
    <property type="entry name" value="ACT_GcvR_2"/>
    <property type="match status" value="1"/>
</dbReference>
<proteinExistence type="predicted"/>
<dbReference type="OrthoDB" id="12860at2"/>
<dbReference type="GO" id="GO:0006355">
    <property type="term" value="P:regulation of DNA-templated transcription"/>
    <property type="evidence" value="ECO:0007669"/>
    <property type="project" value="UniProtKB-UniRule"/>
</dbReference>
<gene>
    <name evidence="3" type="ORF">PS2015_143</name>
</gene>
<reference evidence="3 4" key="1">
    <citation type="submission" date="2015-11" db="EMBL/GenBank/DDBJ databases">
        <authorList>
            <person name="Zhang Y."/>
            <person name="Guo Z."/>
        </authorList>
    </citation>
    <scope>NUCLEOTIDE SEQUENCE [LARGE SCALE GENOMIC DNA]</scope>
    <source>
        <strain evidence="3 4">KCTC 32221</strain>
    </source>
</reference>
<keyword evidence="1" id="KW-0804">Transcription</keyword>